<dbReference type="InterPro" id="IPR036188">
    <property type="entry name" value="FAD/NAD-bd_sf"/>
</dbReference>
<evidence type="ECO:0000313" key="11">
    <source>
        <dbReference type="EMBL" id="TQE99442.1"/>
    </source>
</evidence>
<feature type="domain" description="FAD/NAD(P)-binding" evidence="9">
    <location>
        <begin position="18"/>
        <end position="335"/>
    </location>
</feature>
<dbReference type="PANTHER" id="PTHR43706:SF47">
    <property type="entry name" value="EXTERNAL NADH-UBIQUINONE OXIDOREDUCTASE 1, MITOCHONDRIAL-RELATED"/>
    <property type="match status" value="1"/>
</dbReference>
<comment type="similarity">
    <text evidence="1">Belongs to the NADH dehydrogenase family.</text>
</comment>
<evidence type="ECO:0000256" key="3">
    <source>
        <dbReference type="ARBA" id="ARBA00022630"/>
    </source>
</evidence>
<dbReference type="EMBL" id="VIFK01000061">
    <property type="protein sequence ID" value="TQE99442.1"/>
    <property type="molecule type" value="Genomic_DNA"/>
</dbReference>
<gene>
    <name evidence="11" type="ORF">FKY71_08570</name>
</gene>
<evidence type="ECO:0000256" key="7">
    <source>
        <dbReference type="ARBA" id="ARBA00023027"/>
    </source>
</evidence>
<dbReference type="AlphaFoldDB" id="A0A540VRS2"/>
<dbReference type="EC" id="1.6.5.9" evidence="2"/>
<dbReference type="InterPro" id="IPR054585">
    <property type="entry name" value="NDH2-like_C"/>
</dbReference>
<dbReference type="Pfam" id="PF07992">
    <property type="entry name" value="Pyr_redox_2"/>
    <property type="match status" value="1"/>
</dbReference>
<name>A0A540VRS2_9GAMM</name>
<dbReference type="Gene3D" id="3.50.50.100">
    <property type="match status" value="1"/>
</dbReference>
<keyword evidence="4" id="KW-0274">FAD</keyword>
<dbReference type="InterPro" id="IPR045024">
    <property type="entry name" value="NDH-2"/>
</dbReference>
<reference evidence="11 12" key="1">
    <citation type="submission" date="2019-06" db="EMBL/GenBank/DDBJ databases">
        <title>Metagenome assembled Genome of Spiribacter salinus SL48-SHIP from the microbial mat of Salt Lake 48 (Novosibirsk region, Russia).</title>
        <authorList>
            <person name="Shipova A."/>
            <person name="Rozanov A.S."/>
            <person name="Bryanskaya A.V."/>
            <person name="Peltek S.E."/>
        </authorList>
    </citation>
    <scope>NUCLEOTIDE SEQUENCE [LARGE SCALE GENOMIC DNA]</scope>
    <source>
        <strain evidence="11">SL48-SHIP-2</strain>
    </source>
</reference>
<sequence>MKNAAQSVQVSTEKHRPRVVILGAGFAGLTVAMRLACQPVEIVIIDRHNYHLFQPLLYQVATAALSPADIAAPIRGILGHFDNIQVLLDTVTNIDRDRCQIQTLSDRRIDYDYLVIATGATHNYFGRDEWHELAPGLKRIEDATELRRRILLAFERAEMEENPARRQALMTFVIVGGGPTGVEMAGAMAELTRFTLARNFRRIQPENARIILADANERLLRPFPEALSEKARRSLERMGVEMKLGTRVDHLDRHGVRMEQDKIATETVIWSAGVKASPAADWLGVDSNAAGQVAVEADLQLPGDDRIYLVGDVCQHINPDQQPTPGLAPAAKQQGKHVARDLIARIRGRRRPGAFVYKGRGQLATIGRHSAICNFGQVRVTGYAGWWLWGAAHIYFLIGFRNRVVVAANWFWSYLTFGRGIRLITGDVAVKPDASSAGNPGRSTLDQSR</sequence>
<dbReference type="SUPFAM" id="SSF51905">
    <property type="entry name" value="FAD/NAD(P)-binding domain"/>
    <property type="match status" value="1"/>
</dbReference>
<evidence type="ECO:0000256" key="6">
    <source>
        <dbReference type="ARBA" id="ARBA00023002"/>
    </source>
</evidence>
<dbReference type="InterPro" id="IPR023753">
    <property type="entry name" value="FAD/NAD-binding_dom"/>
</dbReference>
<evidence type="ECO:0000256" key="1">
    <source>
        <dbReference type="ARBA" id="ARBA00005272"/>
    </source>
</evidence>
<keyword evidence="5" id="KW-0809">Transit peptide</keyword>
<evidence type="ECO:0000259" key="9">
    <source>
        <dbReference type="Pfam" id="PF07992"/>
    </source>
</evidence>
<dbReference type="GO" id="GO:0050136">
    <property type="term" value="F:NADH dehydrogenase (quinone) (non-electrogenic) activity"/>
    <property type="evidence" value="ECO:0007669"/>
    <property type="project" value="UniProtKB-EC"/>
</dbReference>
<dbReference type="PANTHER" id="PTHR43706">
    <property type="entry name" value="NADH DEHYDROGENASE"/>
    <property type="match status" value="1"/>
</dbReference>
<dbReference type="PRINTS" id="PR00368">
    <property type="entry name" value="FADPNR"/>
</dbReference>
<comment type="caution">
    <text evidence="11">The sequence shown here is derived from an EMBL/GenBank/DDBJ whole genome shotgun (WGS) entry which is preliminary data.</text>
</comment>
<accession>A0A540VRS2</accession>
<proteinExistence type="inferred from homology"/>
<dbReference type="Pfam" id="PF22366">
    <property type="entry name" value="NDH2_C"/>
    <property type="match status" value="1"/>
</dbReference>
<evidence type="ECO:0000256" key="8">
    <source>
        <dbReference type="ARBA" id="ARBA00047599"/>
    </source>
</evidence>
<evidence type="ECO:0000313" key="12">
    <source>
        <dbReference type="Proteomes" id="UP000315400"/>
    </source>
</evidence>
<dbReference type="Proteomes" id="UP000315400">
    <property type="component" value="Unassembled WGS sequence"/>
</dbReference>
<keyword evidence="3" id="KW-0285">Flavoprotein</keyword>
<protein>
    <recommendedName>
        <fullName evidence="2">NADH:ubiquinone reductase (non-electrogenic)</fullName>
        <ecNumber evidence="2">1.6.5.9</ecNumber>
    </recommendedName>
</protein>
<organism evidence="11 12">
    <name type="scientific">Spiribacter salinus</name>
    <dbReference type="NCBI Taxonomy" id="1335746"/>
    <lineage>
        <taxon>Bacteria</taxon>
        <taxon>Pseudomonadati</taxon>
        <taxon>Pseudomonadota</taxon>
        <taxon>Gammaproteobacteria</taxon>
        <taxon>Chromatiales</taxon>
        <taxon>Ectothiorhodospiraceae</taxon>
        <taxon>Spiribacter</taxon>
    </lineage>
</organism>
<dbReference type="PRINTS" id="PR00411">
    <property type="entry name" value="PNDRDTASEI"/>
</dbReference>
<keyword evidence="6" id="KW-0560">Oxidoreductase</keyword>
<feature type="domain" description="External alternative NADH-ubiquinone oxidoreductase-like C-terminal" evidence="10">
    <location>
        <begin position="360"/>
        <end position="419"/>
    </location>
</feature>
<evidence type="ECO:0000259" key="10">
    <source>
        <dbReference type="Pfam" id="PF22366"/>
    </source>
</evidence>
<comment type="catalytic activity">
    <reaction evidence="8">
        <text>a quinone + NADH + H(+) = a quinol + NAD(+)</text>
        <dbReference type="Rhea" id="RHEA:46160"/>
        <dbReference type="ChEBI" id="CHEBI:15378"/>
        <dbReference type="ChEBI" id="CHEBI:24646"/>
        <dbReference type="ChEBI" id="CHEBI:57540"/>
        <dbReference type="ChEBI" id="CHEBI:57945"/>
        <dbReference type="ChEBI" id="CHEBI:132124"/>
        <dbReference type="EC" id="1.6.5.9"/>
    </reaction>
</comment>
<evidence type="ECO:0000256" key="4">
    <source>
        <dbReference type="ARBA" id="ARBA00022827"/>
    </source>
</evidence>
<evidence type="ECO:0000256" key="5">
    <source>
        <dbReference type="ARBA" id="ARBA00022946"/>
    </source>
</evidence>
<keyword evidence="7" id="KW-0520">NAD</keyword>
<evidence type="ECO:0000256" key="2">
    <source>
        <dbReference type="ARBA" id="ARBA00012637"/>
    </source>
</evidence>